<dbReference type="InterPro" id="IPR036388">
    <property type="entry name" value="WH-like_DNA-bd_sf"/>
</dbReference>
<dbReference type="PANTHER" id="PTHR44846">
    <property type="entry name" value="MANNOSYL-D-GLYCERATE TRANSPORT/METABOLISM SYSTEM REPRESSOR MNGR-RELATED"/>
    <property type="match status" value="1"/>
</dbReference>
<accession>A0AAE3VBR1</accession>
<dbReference type="GO" id="GO:0003677">
    <property type="term" value="F:DNA binding"/>
    <property type="evidence" value="ECO:0007669"/>
    <property type="project" value="UniProtKB-KW"/>
</dbReference>
<dbReference type="GO" id="GO:0003700">
    <property type="term" value="F:DNA-binding transcription factor activity"/>
    <property type="evidence" value="ECO:0007669"/>
    <property type="project" value="InterPro"/>
</dbReference>
<dbReference type="Gene3D" id="1.10.10.10">
    <property type="entry name" value="Winged helix-like DNA-binding domain superfamily/Winged helix DNA-binding domain"/>
    <property type="match status" value="1"/>
</dbReference>
<evidence type="ECO:0000256" key="1">
    <source>
        <dbReference type="ARBA" id="ARBA00023015"/>
    </source>
</evidence>
<dbReference type="GO" id="GO:0045892">
    <property type="term" value="P:negative regulation of DNA-templated transcription"/>
    <property type="evidence" value="ECO:0007669"/>
    <property type="project" value="TreeGrafter"/>
</dbReference>
<dbReference type="CDD" id="cd07377">
    <property type="entry name" value="WHTH_GntR"/>
    <property type="match status" value="1"/>
</dbReference>
<keyword evidence="6" id="KW-1185">Reference proteome</keyword>
<dbReference type="InterPro" id="IPR050679">
    <property type="entry name" value="Bact_HTH_transcr_reg"/>
</dbReference>
<protein>
    <submittedName>
        <fullName evidence="5">GntR family transcriptional regulator</fullName>
    </submittedName>
</protein>
<dbReference type="InterPro" id="IPR028978">
    <property type="entry name" value="Chorismate_lyase_/UTRA_dom_sf"/>
</dbReference>
<evidence type="ECO:0000259" key="4">
    <source>
        <dbReference type="PROSITE" id="PS50949"/>
    </source>
</evidence>
<dbReference type="SUPFAM" id="SSF46785">
    <property type="entry name" value="Winged helix' DNA-binding domain"/>
    <property type="match status" value="1"/>
</dbReference>
<comment type="caution">
    <text evidence="5">The sequence shown here is derived from an EMBL/GenBank/DDBJ whole genome shotgun (WGS) entry which is preliminary data.</text>
</comment>
<gene>
    <name evidence="5" type="ORF">J2S20_002097</name>
</gene>
<dbReference type="InterPro" id="IPR011663">
    <property type="entry name" value="UTRA"/>
</dbReference>
<keyword evidence="1" id="KW-0805">Transcription regulation</keyword>
<keyword evidence="2" id="KW-0238">DNA-binding</keyword>
<dbReference type="PANTHER" id="PTHR44846:SF1">
    <property type="entry name" value="MANNOSYL-D-GLYCERATE TRANSPORT_METABOLISM SYSTEM REPRESSOR MNGR-RELATED"/>
    <property type="match status" value="1"/>
</dbReference>
<dbReference type="EMBL" id="JAUSTO010000018">
    <property type="protein sequence ID" value="MDQ0153377.1"/>
    <property type="molecule type" value="Genomic_DNA"/>
</dbReference>
<dbReference type="FunFam" id="1.10.10.10:FF:000079">
    <property type="entry name" value="GntR family transcriptional regulator"/>
    <property type="match status" value="1"/>
</dbReference>
<dbReference type="AlphaFoldDB" id="A0AAE3VBR1"/>
<evidence type="ECO:0000256" key="2">
    <source>
        <dbReference type="ARBA" id="ARBA00023125"/>
    </source>
</evidence>
<dbReference type="Gene3D" id="3.40.1410.10">
    <property type="entry name" value="Chorismate lyase-like"/>
    <property type="match status" value="1"/>
</dbReference>
<dbReference type="PROSITE" id="PS50949">
    <property type="entry name" value="HTH_GNTR"/>
    <property type="match status" value="1"/>
</dbReference>
<keyword evidence="3" id="KW-0804">Transcription</keyword>
<dbReference type="PRINTS" id="PR00035">
    <property type="entry name" value="HTHGNTR"/>
</dbReference>
<name>A0AAE3VBR1_9FIRM</name>
<evidence type="ECO:0000313" key="6">
    <source>
        <dbReference type="Proteomes" id="UP001241537"/>
    </source>
</evidence>
<dbReference type="Pfam" id="PF07702">
    <property type="entry name" value="UTRA"/>
    <property type="match status" value="1"/>
</dbReference>
<dbReference type="InterPro" id="IPR000524">
    <property type="entry name" value="Tscrpt_reg_HTH_GntR"/>
</dbReference>
<organism evidence="5 6">
    <name type="scientific">Moryella indoligenes</name>
    <dbReference type="NCBI Taxonomy" id="371674"/>
    <lineage>
        <taxon>Bacteria</taxon>
        <taxon>Bacillati</taxon>
        <taxon>Bacillota</taxon>
        <taxon>Clostridia</taxon>
        <taxon>Lachnospirales</taxon>
        <taxon>Lachnospiraceae</taxon>
        <taxon>Moryella</taxon>
    </lineage>
</organism>
<sequence>MKEMEREMEANTNPNSIVPLYAQIVESLKRDIENGVYNVTERIPAEAELAKQYNVSRITVRRAVDDLVSQGLVEKKQGKGTFICRQKFAKDIKNLQSFSEMCRHLNMKPGGQMLENKLVLADDKIQKQLNLESGSYVVYISRLRTADGEPVAIEKNYFPVKYSFLLEKQFNDNSLFECLQDEAKVRVASSEKRIELCRATAEEAKLMKVKKGTPLLYIKSVTYTYDREPLYAGVQLFNGETCSFYVCESIEQ</sequence>
<dbReference type="RefSeq" id="WP_307255331.1">
    <property type="nucleotide sequence ID" value="NZ_JAUSTO010000018.1"/>
</dbReference>
<evidence type="ECO:0000313" key="5">
    <source>
        <dbReference type="EMBL" id="MDQ0153377.1"/>
    </source>
</evidence>
<dbReference type="SMART" id="SM00866">
    <property type="entry name" value="UTRA"/>
    <property type="match status" value="1"/>
</dbReference>
<evidence type="ECO:0000256" key="3">
    <source>
        <dbReference type="ARBA" id="ARBA00023163"/>
    </source>
</evidence>
<dbReference type="SUPFAM" id="SSF64288">
    <property type="entry name" value="Chorismate lyase-like"/>
    <property type="match status" value="1"/>
</dbReference>
<reference evidence="5" key="1">
    <citation type="submission" date="2023-07" db="EMBL/GenBank/DDBJ databases">
        <title>Genomic Encyclopedia of Type Strains, Phase IV (KMG-IV): sequencing the most valuable type-strain genomes for metagenomic binning, comparative biology and taxonomic classification.</title>
        <authorList>
            <person name="Goeker M."/>
        </authorList>
    </citation>
    <scope>NUCLEOTIDE SEQUENCE</scope>
    <source>
        <strain evidence="5">DSM 19659</strain>
    </source>
</reference>
<proteinExistence type="predicted"/>
<dbReference type="Proteomes" id="UP001241537">
    <property type="component" value="Unassembled WGS sequence"/>
</dbReference>
<feature type="domain" description="HTH gntR-type" evidence="4">
    <location>
        <begin position="18"/>
        <end position="86"/>
    </location>
</feature>
<dbReference type="Pfam" id="PF00392">
    <property type="entry name" value="GntR"/>
    <property type="match status" value="1"/>
</dbReference>
<dbReference type="InterPro" id="IPR036390">
    <property type="entry name" value="WH_DNA-bd_sf"/>
</dbReference>
<dbReference type="SMART" id="SM00345">
    <property type="entry name" value="HTH_GNTR"/>
    <property type="match status" value="1"/>
</dbReference>